<evidence type="ECO:0000313" key="2">
    <source>
        <dbReference type="EMBL" id="VIP04415.1"/>
    </source>
</evidence>
<sequence>MEGEEPRVIPFDIASGMWYTGVDPMSMKPVTIAKNLRDRMLQRALIPFFRPGTGFATAKHASLPANTTASGMVGDSRMLANPPKDALENRRRDSNQAIEQPNDHNDDDSIANPANRGIVSDRGATPLQNGSRRDVVADPSATNQRS</sequence>
<dbReference type="Proteomes" id="UP000464378">
    <property type="component" value="Chromosome"/>
</dbReference>
<protein>
    <submittedName>
        <fullName evidence="2">Radical sam domain-containing protein: UPF0313 protein Psta_1639</fullName>
    </submittedName>
</protein>
<accession>A0A6C2YU29</accession>
<organism evidence="2">
    <name type="scientific">Tuwongella immobilis</name>
    <dbReference type="NCBI Taxonomy" id="692036"/>
    <lineage>
        <taxon>Bacteria</taxon>
        <taxon>Pseudomonadati</taxon>
        <taxon>Planctomycetota</taxon>
        <taxon>Planctomycetia</taxon>
        <taxon>Gemmatales</taxon>
        <taxon>Gemmataceae</taxon>
        <taxon>Tuwongella</taxon>
    </lineage>
</organism>
<dbReference type="EMBL" id="LR593887">
    <property type="protein sequence ID" value="VTS06192.1"/>
    <property type="molecule type" value="Genomic_DNA"/>
</dbReference>
<keyword evidence="3" id="KW-1185">Reference proteome</keyword>
<evidence type="ECO:0000313" key="3">
    <source>
        <dbReference type="Proteomes" id="UP000464378"/>
    </source>
</evidence>
<gene>
    <name evidence="2" type="ORF">GMBLW1_47780</name>
</gene>
<dbReference type="InParanoid" id="A0A6C2YU29"/>
<dbReference type="AlphaFoldDB" id="A0A6C2YU29"/>
<name>A0A6C2YU29_9BACT</name>
<feature type="compositionally biased region" description="Basic and acidic residues" evidence="1">
    <location>
        <begin position="85"/>
        <end position="94"/>
    </location>
</feature>
<proteinExistence type="predicted"/>
<dbReference type="KEGG" id="tim:GMBLW1_47780"/>
<dbReference type="EMBL" id="LR586016">
    <property type="protein sequence ID" value="VIP04415.1"/>
    <property type="molecule type" value="Genomic_DNA"/>
</dbReference>
<feature type="region of interest" description="Disordered" evidence="1">
    <location>
        <begin position="59"/>
        <end position="146"/>
    </location>
</feature>
<evidence type="ECO:0000256" key="1">
    <source>
        <dbReference type="SAM" id="MobiDB-lite"/>
    </source>
</evidence>
<reference evidence="2" key="1">
    <citation type="submission" date="2019-04" db="EMBL/GenBank/DDBJ databases">
        <authorList>
            <consortium name="Science for Life Laboratories"/>
        </authorList>
    </citation>
    <scope>NUCLEOTIDE SEQUENCE</scope>
    <source>
        <strain evidence="2">MBLW1</strain>
    </source>
</reference>